<accession>A0A927HFQ3</accession>
<evidence type="ECO:0000313" key="3">
    <source>
        <dbReference type="Proteomes" id="UP000635142"/>
    </source>
</evidence>
<dbReference type="Pfam" id="PF14863">
    <property type="entry name" value="Alkyl_sulf_dimr"/>
    <property type="match status" value="1"/>
</dbReference>
<dbReference type="Gene3D" id="1.25.40.880">
    <property type="entry name" value="Alkyl sulfatase, dimerisation domain"/>
    <property type="match status" value="1"/>
</dbReference>
<evidence type="ECO:0000259" key="1">
    <source>
        <dbReference type="SMART" id="SM00849"/>
    </source>
</evidence>
<dbReference type="Pfam" id="PF00753">
    <property type="entry name" value="Lactamase_B"/>
    <property type="match status" value="1"/>
</dbReference>
<dbReference type="RefSeq" id="WP_191076164.1">
    <property type="nucleotide sequence ID" value="NZ_JACTAG010000002.1"/>
</dbReference>
<evidence type="ECO:0000313" key="2">
    <source>
        <dbReference type="EMBL" id="MBD3665171.1"/>
    </source>
</evidence>
<dbReference type="GO" id="GO:0018741">
    <property type="term" value="F:linear primary-alkylsulfatase activity"/>
    <property type="evidence" value="ECO:0007669"/>
    <property type="project" value="InterPro"/>
</dbReference>
<dbReference type="SUPFAM" id="SSF56281">
    <property type="entry name" value="Metallo-hydrolase/oxidoreductase"/>
    <property type="match status" value="1"/>
</dbReference>
<dbReference type="PANTHER" id="PTHR43223">
    <property type="entry name" value="ALKYL/ARYL-SULFATASE"/>
    <property type="match status" value="1"/>
</dbReference>
<dbReference type="CDD" id="cd07710">
    <property type="entry name" value="arylsulfatase_Sdsa1-like_MBL-fold"/>
    <property type="match status" value="1"/>
</dbReference>
<dbReference type="EMBL" id="JACTAG010000002">
    <property type="protein sequence ID" value="MBD3665171.1"/>
    <property type="molecule type" value="Genomic_DNA"/>
</dbReference>
<dbReference type="InterPro" id="IPR036866">
    <property type="entry name" value="RibonucZ/Hydroxyglut_hydro"/>
</dbReference>
<protein>
    <submittedName>
        <fullName evidence="2">Alkyl/aryl-sulfatase</fullName>
    </submittedName>
</protein>
<dbReference type="SMART" id="SM00849">
    <property type="entry name" value="Lactamase_B"/>
    <property type="match status" value="1"/>
</dbReference>
<dbReference type="Proteomes" id="UP000635142">
    <property type="component" value="Unassembled WGS sequence"/>
</dbReference>
<dbReference type="Gene3D" id="3.60.15.30">
    <property type="entry name" value="Metallo-beta-lactamase domain"/>
    <property type="match status" value="1"/>
</dbReference>
<dbReference type="InterPro" id="IPR001279">
    <property type="entry name" value="Metallo-B-lactamas"/>
</dbReference>
<gene>
    <name evidence="2" type="ORF">H9Q16_14650</name>
</gene>
<dbReference type="InterPro" id="IPR038536">
    <property type="entry name" value="Alkyl/aryl-sulf_dimr_sf"/>
</dbReference>
<proteinExistence type="predicted"/>
<dbReference type="InterPro" id="IPR029228">
    <property type="entry name" value="Alkyl_sulf_dimr"/>
</dbReference>
<feature type="domain" description="Metallo-beta-lactamase" evidence="1">
    <location>
        <begin position="33"/>
        <end position="247"/>
    </location>
</feature>
<dbReference type="PANTHER" id="PTHR43223:SF2">
    <property type="entry name" value="METALLO-BETA-LACTAMASE DOMAIN-CONTAINING PROTEIN"/>
    <property type="match status" value="1"/>
</dbReference>
<dbReference type="GO" id="GO:0018909">
    <property type="term" value="P:dodecyl sulfate metabolic process"/>
    <property type="evidence" value="ECO:0007669"/>
    <property type="project" value="InterPro"/>
</dbReference>
<sequence length="421" mass="45915">MPAHPALVAHSAEFEKSVHSLATGIWGFVGFAASNVYAIEGPEGVAIVDTTESTAAAENILHELRQRTSKPITQILYTHSHRDHISGASVFAENGNPEIIAWHGFSSDIVGGARGPAQAILARTQMQFGFGLSFPDERVNLGLGPGDRPVKGMGAGHLPPNSLIEAPRSRIDLAGRSVEAIHAPGETPDHIMVWLEDLRLLISGDNYYHAFPNLYPIRGSGYRDFDSWADSLDQILALAPDTLAPGHSQPLIGREKIIARVTDYRDLIRYVIDVTRDGLNAGKTPDKIVEEARLPEKLRDKPWLSEFYGRLDWSIRAYASGTVGWFDGNPTNLGRLPACDEAARFVALAGGWDAVLQAAEQSDDPQWALELCDRLSCLKPDAAAPVRRKAAAMRQLADEQINATARNYYLVAAKDIEESLA</sequence>
<dbReference type="GO" id="GO:0046983">
    <property type="term" value="F:protein dimerization activity"/>
    <property type="evidence" value="ECO:0007669"/>
    <property type="project" value="InterPro"/>
</dbReference>
<dbReference type="InterPro" id="IPR044097">
    <property type="entry name" value="Bds1/SdsA1_MBL-fold"/>
</dbReference>
<reference evidence="2" key="1">
    <citation type="submission" date="2020-08" db="EMBL/GenBank/DDBJ databases">
        <title>Sulfitobacter aestuariivivens sp. nov., isolated from a tidal flat.</title>
        <authorList>
            <person name="Park S."/>
            <person name="Yoon J.-H."/>
        </authorList>
    </citation>
    <scope>NUCLEOTIDE SEQUENCE</scope>
    <source>
        <strain evidence="2">TSTF-M16</strain>
    </source>
</reference>
<dbReference type="InterPro" id="IPR052195">
    <property type="entry name" value="Bact_Alkyl/Aryl-Sulfatase"/>
</dbReference>
<comment type="caution">
    <text evidence="2">The sequence shown here is derived from an EMBL/GenBank/DDBJ whole genome shotgun (WGS) entry which is preliminary data.</text>
</comment>
<dbReference type="AlphaFoldDB" id="A0A927HFQ3"/>
<keyword evidence="3" id="KW-1185">Reference proteome</keyword>
<name>A0A927HFQ3_9RHOB</name>
<organism evidence="2 3">
    <name type="scientific">Sulfitobacter aestuariivivens</name>
    <dbReference type="NCBI Taxonomy" id="2766981"/>
    <lineage>
        <taxon>Bacteria</taxon>
        <taxon>Pseudomonadati</taxon>
        <taxon>Pseudomonadota</taxon>
        <taxon>Alphaproteobacteria</taxon>
        <taxon>Rhodobacterales</taxon>
        <taxon>Roseobacteraceae</taxon>
        <taxon>Sulfitobacter</taxon>
    </lineage>
</organism>